<accession>U5EDE6</accession>
<dbReference type="Proteomes" id="UP000017048">
    <property type="component" value="Unassembled WGS sequence"/>
</dbReference>
<organism evidence="1 2">
    <name type="scientific">Nocardia asteroides NBRC 15531</name>
    <dbReference type="NCBI Taxonomy" id="1110697"/>
    <lineage>
        <taxon>Bacteria</taxon>
        <taxon>Bacillati</taxon>
        <taxon>Actinomycetota</taxon>
        <taxon>Actinomycetes</taxon>
        <taxon>Mycobacteriales</taxon>
        <taxon>Nocardiaceae</taxon>
        <taxon>Nocardia</taxon>
    </lineage>
</organism>
<dbReference type="AlphaFoldDB" id="U5EDE6"/>
<reference evidence="1 2" key="1">
    <citation type="journal article" date="2014" name="BMC Genomics">
        <title>Genome based analysis of type-I polyketide synthase and nonribosomal peptide synthetase gene clusters in seven strains of five representative Nocardia species.</title>
        <authorList>
            <person name="Komaki H."/>
            <person name="Ichikawa N."/>
            <person name="Hosoyama A."/>
            <person name="Takahashi-Nakaguchi A."/>
            <person name="Matsuzawa T."/>
            <person name="Suzuki K."/>
            <person name="Fujita N."/>
            <person name="Gonoi T."/>
        </authorList>
    </citation>
    <scope>NUCLEOTIDE SEQUENCE [LARGE SCALE GENOMIC DNA]</scope>
    <source>
        <strain evidence="1 2">NBRC 15531</strain>
    </source>
</reference>
<dbReference type="Gene3D" id="3.30.1330.40">
    <property type="entry name" value="RutC-like"/>
    <property type="match status" value="1"/>
</dbReference>
<protein>
    <recommendedName>
        <fullName evidence="3">RidA family protein</fullName>
    </recommendedName>
</protein>
<name>U5EDE6_NOCAS</name>
<evidence type="ECO:0000313" key="1">
    <source>
        <dbReference type="EMBL" id="GAD85365.1"/>
    </source>
</evidence>
<gene>
    <name evidence="1" type="ORF">NCAST_31_00590</name>
</gene>
<evidence type="ECO:0000313" key="2">
    <source>
        <dbReference type="Proteomes" id="UP000017048"/>
    </source>
</evidence>
<proteinExistence type="predicted"/>
<dbReference type="SUPFAM" id="SSF55298">
    <property type="entry name" value="YjgF-like"/>
    <property type="match status" value="1"/>
</dbReference>
<dbReference type="GeneID" id="91514087"/>
<dbReference type="RefSeq" id="WP_019049836.1">
    <property type="nucleotide sequence ID" value="NZ_BAFO02000031.1"/>
</dbReference>
<keyword evidence="2" id="KW-1185">Reference proteome</keyword>
<dbReference type="Pfam" id="PF01042">
    <property type="entry name" value="Ribonuc_L-PSP"/>
    <property type="match status" value="1"/>
</dbReference>
<sequence>MTITIETTPVDETGRLVHAEDATAQLCLAFARLESALAARGLGASAITGLLVRTCTPADPSDLADLVEEWLDGAPVPVDLVGVAHLALPGMLVELSAQVPFTHSDPDPKDRP</sequence>
<dbReference type="InterPro" id="IPR035959">
    <property type="entry name" value="RutC-like_sf"/>
</dbReference>
<dbReference type="STRING" id="1824.SAMN05444423_101630"/>
<comment type="caution">
    <text evidence="1">The sequence shown here is derived from an EMBL/GenBank/DDBJ whole genome shotgun (WGS) entry which is preliminary data.</text>
</comment>
<evidence type="ECO:0008006" key="3">
    <source>
        <dbReference type="Google" id="ProtNLM"/>
    </source>
</evidence>
<dbReference type="EMBL" id="BAFO02000031">
    <property type="protein sequence ID" value="GAD85365.1"/>
    <property type="molecule type" value="Genomic_DNA"/>
</dbReference>
<dbReference type="InterPro" id="IPR006175">
    <property type="entry name" value="YjgF/YER057c/UK114"/>
</dbReference>